<evidence type="ECO:0000313" key="1">
    <source>
        <dbReference type="EMBL" id="RNA41314.1"/>
    </source>
</evidence>
<sequence>MFKEIALFQEFLRIIIPLYWNYLIRNAPIPMQNSSRQFRAIKNYFQEDLTRDLNLLSERFCYAHETLPLYLRFFSSNNTFQEDYICILITTKKNRFKMLRIKKMVFKTIEKAHDLHNFFEDFFLNGSINFLDDKNYNKLNKIEFKSNSLNNASFVRLDLIAFADSNYLVHIFYKFD</sequence>
<protein>
    <submittedName>
        <fullName evidence="1">Uncharacterized protein</fullName>
    </submittedName>
</protein>
<evidence type="ECO:0000313" key="2">
    <source>
        <dbReference type="Proteomes" id="UP000276133"/>
    </source>
</evidence>
<dbReference type="AlphaFoldDB" id="A0A3M7SZW1"/>
<organism evidence="1 2">
    <name type="scientific">Brachionus plicatilis</name>
    <name type="common">Marine rotifer</name>
    <name type="synonym">Brachionus muelleri</name>
    <dbReference type="NCBI Taxonomy" id="10195"/>
    <lineage>
        <taxon>Eukaryota</taxon>
        <taxon>Metazoa</taxon>
        <taxon>Spiralia</taxon>
        <taxon>Gnathifera</taxon>
        <taxon>Rotifera</taxon>
        <taxon>Eurotatoria</taxon>
        <taxon>Monogononta</taxon>
        <taxon>Pseudotrocha</taxon>
        <taxon>Ploima</taxon>
        <taxon>Brachionidae</taxon>
        <taxon>Brachionus</taxon>
    </lineage>
</organism>
<gene>
    <name evidence="1" type="ORF">BpHYR1_031596</name>
</gene>
<proteinExistence type="predicted"/>
<keyword evidence="2" id="KW-1185">Reference proteome</keyword>
<name>A0A3M7SZW1_BRAPC</name>
<reference evidence="1 2" key="1">
    <citation type="journal article" date="2018" name="Sci. Rep.">
        <title>Genomic signatures of local adaptation to the degree of environmental predictability in rotifers.</title>
        <authorList>
            <person name="Franch-Gras L."/>
            <person name="Hahn C."/>
            <person name="Garcia-Roger E.M."/>
            <person name="Carmona M.J."/>
            <person name="Serra M."/>
            <person name="Gomez A."/>
        </authorList>
    </citation>
    <scope>NUCLEOTIDE SEQUENCE [LARGE SCALE GENOMIC DNA]</scope>
    <source>
        <strain evidence="1">HYR1</strain>
    </source>
</reference>
<comment type="caution">
    <text evidence="1">The sequence shown here is derived from an EMBL/GenBank/DDBJ whole genome shotgun (WGS) entry which is preliminary data.</text>
</comment>
<dbReference type="Proteomes" id="UP000276133">
    <property type="component" value="Unassembled WGS sequence"/>
</dbReference>
<accession>A0A3M7SZW1</accession>
<dbReference type="EMBL" id="REGN01000523">
    <property type="protein sequence ID" value="RNA41314.1"/>
    <property type="molecule type" value="Genomic_DNA"/>
</dbReference>